<evidence type="ECO:0000313" key="10">
    <source>
        <dbReference type="Proteomes" id="UP000694405"/>
    </source>
</evidence>
<sequence length="452" mass="52743">DDMMGGMLEVKKEDILKMDIPPPAFISKPEHIWTDEEKKIFRDYEKKVKKLNEEKENYRMSLEDELEKLEASIQETTQNFDETVHKLSEKKVKLEMVIYQEELKIVNLVYALMLDEELGTRENGLRNFLMKKEKEKVSCHLKCSNVESSFAREFADIPADLLEELLQLYRTPVKETVLDTANPYGKCLGSAEDNKGALTLLMKAMDELDSPEHMPDGLDLSIWESFCLARREKMENEELVKWKSKTLAEMQDFLQRRVDDSDVIDSDIEGIFQELTWLREEKKKLQLNLTIQFLLKQEQVELENTEIPEYSDAILISKSIIEELNRDIMAQGEEKIASMVEYKDFSKKIFQLEWEHRKMRMQIEDLQQKARDIVSLIISKDRQLVIRNQGFAATNRFFKSSTVISFKVKGLKCPHLVSHRNNIISAQGTKIEHSYRSLTEPCSLPFVDPVAE</sequence>
<dbReference type="Proteomes" id="UP000694405">
    <property type="component" value="Chromosome 4"/>
</dbReference>
<keyword evidence="4" id="KW-0853">WD repeat</keyword>
<evidence type="ECO:0000256" key="8">
    <source>
        <dbReference type="ARBA" id="ARBA00023273"/>
    </source>
</evidence>
<evidence type="ECO:0000313" key="9">
    <source>
        <dbReference type="Ensembl" id="ENSMUNP00000030771.1"/>
    </source>
</evidence>
<reference evidence="9" key="3">
    <citation type="submission" date="2025-09" db="UniProtKB">
        <authorList>
            <consortium name="Ensembl"/>
        </authorList>
    </citation>
    <scope>IDENTIFICATION</scope>
</reference>
<organism evidence="9 10">
    <name type="scientific">Melopsittacus undulatus</name>
    <name type="common">Budgerigar</name>
    <name type="synonym">Psittacus undulatus</name>
    <dbReference type="NCBI Taxonomy" id="13146"/>
    <lineage>
        <taxon>Eukaryota</taxon>
        <taxon>Metazoa</taxon>
        <taxon>Chordata</taxon>
        <taxon>Craniata</taxon>
        <taxon>Vertebrata</taxon>
        <taxon>Euteleostomi</taxon>
        <taxon>Archelosauria</taxon>
        <taxon>Archosauria</taxon>
        <taxon>Dinosauria</taxon>
        <taxon>Saurischia</taxon>
        <taxon>Theropoda</taxon>
        <taxon>Coelurosauria</taxon>
        <taxon>Aves</taxon>
        <taxon>Neognathae</taxon>
        <taxon>Neoaves</taxon>
        <taxon>Telluraves</taxon>
        <taxon>Australaves</taxon>
        <taxon>Psittaciformes</taxon>
        <taxon>Psittaculidae</taxon>
        <taxon>Melopsittacus</taxon>
    </lineage>
</organism>
<protein>
    <submittedName>
        <fullName evidence="9">Uncharacterized protein</fullName>
    </submittedName>
</protein>
<reference evidence="9" key="2">
    <citation type="submission" date="2025-08" db="UniProtKB">
        <authorList>
            <consortium name="Ensembl"/>
        </authorList>
    </citation>
    <scope>IDENTIFICATION</scope>
</reference>
<evidence type="ECO:0000256" key="5">
    <source>
        <dbReference type="ARBA" id="ARBA00022737"/>
    </source>
</evidence>
<name>A0A8V5G3A1_MELUD</name>
<keyword evidence="10" id="KW-1185">Reference proteome</keyword>
<reference evidence="9" key="1">
    <citation type="submission" date="2020-03" db="EMBL/GenBank/DDBJ databases">
        <title>Melopsittacus undulatus (budgerigar) genome, bMelUnd1, maternal haplotype with Z.</title>
        <authorList>
            <person name="Gedman G."/>
            <person name="Mountcastle J."/>
            <person name="Haase B."/>
            <person name="Formenti G."/>
            <person name="Wright T."/>
            <person name="Apodaca J."/>
            <person name="Pelan S."/>
            <person name="Chow W."/>
            <person name="Rhie A."/>
            <person name="Howe K."/>
            <person name="Fedrigo O."/>
            <person name="Jarvis E.D."/>
        </authorList>
    </citation>
    <scope>NUCLEOTIDE SEQUENCE [LARGE SCALE GENOMIC DNA]</scope>
</reference>
<dbReference type="Pfam" id="PF25828">
    <property type="entry name" value="CC_Cfap43"/>
    <property type="match status" value="2"/>
</dbReference>
<dbReference type="PANTHER" id="PTHR14885:SF1">
    <property type="entry name" value="CILIA- AND FLAGELLA-ASSOCIATED PROTEIN 43"/>
    <property type="match status" value="1"/>
</dbReference>
<keyword evidence="7" id="KW-0206">Cytoskeleton</keyword>
<dbReference type="PANTHER" id="PTHR14885">
    <property type="entry name" value="CILIA- AND FLAGELLA-ASSOCIATED PROTEIN 43-RELATED"/>
    <property type="match status" value="1"/>
</dbReference>
<keyword evidence="5" id="KW-0677">Repeat</keyword>
<evidence type="ECO:0000256" key="1">
    <source>
        <dbReference type="ARBA" id="ARBA00004138"/>
    </source>
</evidence>
<dbReference type="Ensembl" id="ENSMUNT00000027405.1">
    <property type="protein sequence ID" value="ENSMUNP00000030771.1"/>
    <property type="gene ID" value="ENSMUNG00000017532.1"/>
</dbReference>
<evidence type="ECO:0000256" key="3">
    <source>
        <dbReference type="ARBA" id="ARBA00022490"/>
    </source>
</evidence>
<evidence type="ECO:0000256" key="4">
    <source>
        <dbReference type="ARBA" id="ARBA00022574"/>
    </source>
</evidence>
<keyword evidence="3" id="KW-0963">Cytoplasm</keyword>
<accession>A0A8V5G3A1</accession>
<keyword evidence="6" id="KW-0175">Coiled coil</keyword>
<keyword evidence="8" id="KW-0966">Cell projection</keyword>
<comment type="subcellular location">
    <subcellularLocation>
        <location evidence="1">Cell projection</location>
        <location evidence="1">Cilium</location>
    </subcellularLocation>
    <subcellularLocation>
        <location evidence="2">Cytoplasm</location>
        <location evidence="2">Cytoskeleton</location>
    </subcellularLocation>
</comment>
<dbReference type="GO" id="GO:0005930">
    <property type="term" value="C:axoneme"/>
    <property type="evidence" value="ECO:0007669"/>
    <property type="project" value="TreeGrafter"/>
</dbReference>
<evidence type="ECO:0000256" key="6">
    <source>
        <dbReference type="ARBA" id="ARBA00023054"/>
    </source>
</evidence>
<proteinExistence type="predicted"/>
<evidence type="ECO:0000256" key="2">
    <source>
        <dbReference type="ARBA" id="ARBA00004245"/>
    </source>
</evidence>
<dbReference type="GO" id="GO:0007288">
    <property type="term" value="P:sperm axoneme assembly"/>
    <property type="evidence" value="ECO:0007669"/>
    <property type="project" value="TreeGrafter"/>
</dbReference>
<evidence type="ECO:0000256" key="7">
    <source>
        <dbReference type="ARBA" id="ARBA00023212"/>
    </source>
</evidence>
<dbReference type="AlphaFoldDB" id="A0A8V5G3A1"/>